<dbReference type="Proteomes" id="UP000467841">
    <property type="component" value="Unassembled WGS sequence"/>
</dbReference>
<evidence type="ECO:0000256" key="1">
    <source>
        <dbReference type="SAM" id="MobiDB-lite"/>
    </source>
</evidence>
<protein>
    <submittedName>
        <fullName evidence="2">Uncharacterized protein</fullName>
    </submittedName>
</protein>
<organism evidence="2 3">
    <name type="scientific">Microthlaspi erraticum</name>
    <dbReference type="NCBI Taxonomy" id="1685480"/>
    <lineage>
        <taxon>Eukaryota</taxon>
        <taxon>Viridiplantae</taxon>
        <taxon>Streptophyta</taxon>
        <taxon>Embryophyta</taxon>
        <taxon>Tracheophyta</taxon>
        <taxon>Spermatophyta</taxon>
        <taxon>Magnoliopsida</taxon>
        <taxon>eudicotyledons</taxon>
        <taxon>Gunneridae</taxon>
        <taxon>Pentapetalae</taxon>
        <taxon>rosids</taxon>
        <taxon>malvids</taxon>
        <taxon>Brassicales</taxon>
        <taxon>Brassicaceae</taxon>
        <taxon>Coluteocarpeae</taxon>
        <taxon>Microthlaspi</taxon>
    </lineage>
</organism>
<comment type="caution">
    <text evidence="2">The sequence shown here is derived from an EMBL/GenBank/DDBJ whole genome shotgun (WGS) entry which is preliminary data.</text>
</comment>
<gene>
    <name evidence="2" type="ORF">MERR_LOCUS19718</name>
</gene>
<keyword evidence="3" id="KW-1185">Reference proteome</keyword>
<dbReference type="EMBL" id="CACVBM020001121">
    <property type="protein sequence ID" value="CAA7032483.1"/>
    <property type="molecule type" value="Genomic_DNA"/>
</dbReference>
<evidence type="ECO:0000313" key="3">
    <source>
        <dbReference type="Proteomes" id="UP000467841"/>
    </source>
</evidence>
<feature type="region of interest" description="Disordered" evidence="1">
    <location>
        <begin position="121"/>
        <end position="163"/>
    </location>
</feature>
<proteinExistence type="predicted"/>
<sequence length="163" mass="17564">MEMTGENEVPVVPAVEPVADPMTVEQLEHEDGETWWNEVIEDGEVEKTTEEFEELLEIQEAKEVVDGGSEKVDTMLGVEQFVDVEAKEVGKNKAVAVRKVGVRRKVTKATVGVGGPLKRLLQGAKTPKKKPVPREATRIGDMATGSGADKDPAEGSEATNPAV</sequence>
<accession>A0A6D2IY65</accession>
<name>A0A6D2IY65_9BRAS</name>
<dbReference type="AlphaFoldDB" id="A0A6D2IY65"/>
<evidence type="ECO:0000313" key="2">
    <source>
        <dbReference type="EMBL" id="CAA7032483.1"/>
    </source>
</evidence>
<reference evidence="2" key="1">
    <citation type="submission" date="2020-01" db="EMBL/GenBank/DDBJ databases">
        <authorList>
            <person name="Mishra B."/>
        </authorList>
    </citation>
    <scope>NUCLEOTIDE SEQUENCE [LARGE SCALE GENOMIC DNA]</scope>
</reference>